<dbReference type="EMBL" id="JAIZAY010000001">
    <property type="protein sequence ID" value="KAJ8048914.1"/>
    <property type="molecule type" value="Genomic_DNA"/>
</dbReference>
<organism evidence="1 2">
    <name type="scientific">Holothuria leucospilota</name>
    <name type="common">Black long sea cucumber</name>
    <name type="synonym">Mertensiothuria leucospilota</name>
    <dbReference type="NCBI Taxonomy" id="206669"/>
    <lineage>
        <taxon>Eukaryota</taxon>
        <taxon>Metazoa</taxon>
        <taxon>Echinodermata</taxon>
        <taxon>Eleutherozoa</taxon>
        <taxon>Echinozoa</taxon>
        <taxon>Holothuroidea</taxon>
        <taxon>Aspidochirotacea</taxon>
        <taxon>Aspidochirotida</taxon>
        <taxon>Holothuriidae</taxon>
        <taxon>Holothuria</taxon>
    </lineage>
</organism>
<gene>
    <name evidence="1" type="ORF">HOLleu_01422</name>
</gene>
<name>A0A9Q1HJ82_HOLLE</name>
<reference evidence="1" key="1">
    <citation type="submission" date="2021-10" db="EMBL/GenBank/DDBJ databases">
        <title>Tropical sea cucumber genome reveals ecological adaptation and Cuvierian tubules defense mechanism.</title>
        <authorList>
            <person name="Chen T."/>
        </authorList>
    </citation>
    <scope>NUCLEOTIDE SEQUENCE</scope>
    <source>
        <strain evidence="1">Nanhai2018</strain>
        <tissue evidence="1">Muscle</tissue>
    </source>
</reference>
<evidence type="ECO:0000313" key="2">
    <source>
        <dbReference type="Proteomes" id="UP001152320"/>
    </source>
</evidence>
<proteinExistence type="predicted"/>
<dbReference type="AlphaFoldDB" id="A0A9Q1HJ82"/>
<sequence>MRGQVAKTVLTESMRKTEEGSLLQTANLALMEQTKKSMPATERVFVYTVMHEIIVLDHVRSVSEKELTALEKITNLFKADFSGAGIF</sequence>
<accession>A0A9Q1HJ82</accession>
<comment type="caution">
    <text evidence="1">The sequence shown here is derived from an EMBL/GenBank/DDBJ whole genome shotgun (WGS) entry which is preliminary data.</text>
</comment>
<keyword evidence="2" id="KW-1185">Reference proteome</keyword>
<protein>
    <submittedName>
        <fullName evidence="1">Uncharacterized protein</fullName>
    </submittedName>
</protein>
<evidence type="ECO:0000313" key="1">
    <source>
        <dbReference type="EMBL" id="KAJ8048914.1"/>
    </source>
</evidence>
<dbReference type="Proteomes" id="UP001152320">
    <property type="component" value="Chromosome 1"/>
</dbReference>